<evidence type="ECO:0000313" key="5">
    <source>
        <dbReference type="EMBL" id="MDA2807705.1"/>
    </source>
</evidence>
<protein>
    <submittedName>
        <fullName evidence="5">Substrate-binding domain-containing protein</fullName>
    </submittedName>
</protein>
<dbReference type="Gene3D" id="1.10.260.40">
    <property type="entry name" value="lambda repressor-like DNA-binding domains"/>
    <property type="match status" value="1"/>
</dbReference>
<dbReference type="InterPro" id="IPR010982">
    <property type="entry name" value="Lambda_DNA-bd_dom_sf"/>
</dbReference>
<dbReference type="SUPFAM" id="SSF47413">
    <property type="entry name" value="lambda repressor-like DNA-binding domains"/>
    <property type="match status" value="1"/>
</dbReference>
<evidence type="ECO:0000259" key="4">
    <source>
        <dbReference type="PROSITE" id="PS50932"/>
    </source>
</evidence>
<dbReference type="CDD" id="cd01392">
    <property type="entry name" value="HTH_LacI"/>
    <property type="match status" value="1"/>
</dbReference>
<organism evidence="5 6">
    <name type="scientific">Nocardiopsis suaedae</name>
    <dbReference type="NCBI Taxonomy" id="3018444"/>
    <lineage>
        <taxon>Bacteria</taxon>
        <taxon>Bacillati</taxon>
        <taxon>Actinomycetota</taxon>
        <taxon>Actinomycetes</taxon>
        <taxon>Streptosporangiales</taxon>
        <taxon>Nocardiopsidaceae</taxon>
        <taxon>Nocardiopsis</taxon>
    </lineage>
</organism>
<dbReference type="PANTHER" id="PTHR30146">
    <property type="entry name" value="LACI-RELATED TRANSCRIPTIONAL REPRESSOR"/>
    <property type="match status" value="1"/>
</dbReference>
<dbReference type="EMBL" id="JAQFWP010000061">
    <property type="protein sequence ID" value="MDA2807705.1"/>
    <property type="molecule type" value="Genomic_DNA"/>
</dbReference>
<evidence type="ECO:0000256" key="1">
    <source>
        <dbReference type="ARBA" id="ARBA00023015"/>
    </source>
</evidence>
<dbReference type="RefSeq" id="WP_270680329.1">
    <property type="nucleotide sequence ID" value="NZ_JAQFWP010000061.1"/>
</dbReference>
<name>A0ABT4TSN7_9ACTN</name>
<keyword evidence="6" id="KW-1185">Reference proteome</keyword>
<dbReference type="Pfam" id="PF13377">
    <property type="entry name" value="Peripla_BP_3"/>
    <property type="match status" value="1"/>
</dbReference>
<dbReference type="Pfam" id="PF00356">
    <property type="entry name" value="LacI"/>
    <property type="match status" value="1"/>
</dbReference>
<dbReference type="SUPFAM" id="SSF53822">
    <property type="entry name" value="Periplasmic binding protein-like I"/>
    <property type="match status" value="1"/>
</dbReference>
<dbReference type="InterPro" id="IPR046335">
    <property type="entry name" value="LacI/GalR-like_sensor"/>
</dbReference>
<reference evidence="5" key="1">
    <citation type="submission" date="2023-01" db="EMBL/GenBank/DDBJ databases">
        <title>Draft genome sequence of Nocardiopsis sp. LSu2-4 isolated from halophytes.</title>
        <authorList>
            <person name="Duangmal K."/>
            <person name="Chantavorakit T."/>
        </authorList>
    </citation>
    <scope>NUCLEOTIDE SEQUENCE</scope>
    <source>
        <strain evidence="5">LSu2-4</strain>
    </source>
</reference>
<keyword evidence="1" id="KW-0805">Transcription regulation</keyword>
<proteinExistence type="predicted"/>
<gene>
    <name evidence="5" type="ORF">O4U47_24555</name>
</gene>
<dbReference type="InterPro" id="IPR028082">
    <property type="entry name" value="Peripla_BP_I"/>
</dbReference>
<evidence type="ECO:0000256" key="2">
    <source>
        <dbReference type="ARBA" id="ARBA00023125"/>
    </source>
</evidence>
<comment type="caution">
    <text evidence="5">The sequence shown here is derived from an EMBL/GenBank/DDBJ whole genome shotgun (WGS) entry which is preliminary data.</text>
</comment>
<dbReference type="PANTHER" id="PTHR30146:SF153">
    <property type="entry name" value="LACTOSE OPERON REPRESSOR"/>
    <property type="match status" value="1"/>
</dbReference>
<keyword evidence="2" id="KW-0238">DNA-binding</keyword>
<dbReference type="SMART" id="SM00354">
    <property type="entry name" value="HTH_LACI"/>
    <property type="match status" value="1"/>
</dbReference>
<keyword evidence="3" id="KW-0804">Transcription</keyword>
<feature type="domain" description="HTH lacI-type" evidence="4">
    <location>
        <begin position="15"/>
        <end position="61"/>
    </location>
</feature>
<dbReference type="Gene3D" id="3.40.50.2300">
    <property type="match status" value="2"/>
</dbReference>
<evidence type="ECO:0000256" key="3">
    <source>
        <dbReference type="ARBA" id="ARBA00023163"/>
    </source>
</evidence>
<accession>A0ABT4TSN7</accession>
<sequence>MEPVDGRRAVDGGRPTLEAVAAAAGVSKATVSKVLNGRPGVGERTRARVREAVRDLDYAPSTGPRDPDPAPAVHVVFDSMVSLYALQVLDGLLSAGRDLDAEVVTSALASAEAAGPAPLGVDLIERLAARRRSGLVVVTSRLAPGEVAACRRLGLGLVVVDPINPLDEDVVSVGATNWAGGVQATEHLLALGHRRIAHAGGPAGSVPARERLHGFREALESAGAAPGPVLAAPEDPPAFTVEAGRRMAARFLDAADPPTAVFAASDTVAVGVLQEARVRGLSVPDDLSVVGFDDTHGAMWTDPPLTSVRQPLHDMGRVAMRTVLQLARGQSPDSHHVQLATRLVVRGSTAPPPGGPPSR</sequence>
<evidence type="ECO:0000313" key="6">
    <source>
        <dbReference type="Proteomes" id="UP001165685"/>
    </source>
</evidence>
<dbReference type="PROSITE" id="PS50932">
    <property type="entry name" value="HTH_LACI_2"/>
    <property type="match status" value="1"/>
</dbReference>
<dbReference type="InterPro" id="IPR000843">
    <property type="entry name" value="HTH_LacI"/>
</dbReference>
<dbReference type="Proteomes" id="UP001165685">
    <property type="component" value="Unassembled WGS sequence"/>
</dbReference>